<dbReference type="PANTHER" id="PTHR22794:SF2">
    <property type="entry name" value="THAP DOMAIN-CONTAINING PROTEIN 11"/>
    <property type="match status" value="1"/>
</dbReference>
<gene>
    <name evidence="2" type="ORF">Z518_03985</name>
</gene>
<dbReference type="STRING" id="1442369.A0A0D2ISD5"/>
<dbReference type="GO" id="GO:0000329">
    <property type="term" value="C:fungal-type vacuole membrane"/>
    <property type="evidence" value="ECO:0007669"/>
    <property type="project" value="TreeGrafter"/>
</dbReference>
<feature type="region of interest" description="Disordered" evidence="1">
    <location>
        <begin position="1"/>
        <end position="425"/>
    </location>
</feature>
<feature type="compositionally biased region" description="Low complexity" evidence="1">
    <location>
        <begin position="271"/>
        <end position="282"/>
    </location>
</feature>
<dbReference type="HOGENOM" id="CLU_029628_0_0_1"/>
<sequence length="588" mass="63432">MPSASPSPIKRPSLNERTSSTHSLSSSSRQATGHKAHRSHVASRHSRNVSHGKGLSKLGKVHSTTNVSTDYHHQRKKSGGPSPPHSPKVPLVKRNSSNVTLPKNTSHGNLRKNHSANTLIRNVSHPALKKTGLAPAPKPKNKEKKDGVFQLGDRSSDDEEEGEWEDSTTQSPEITRNNSKTSTPRVSTPNGEQIPRKLPESGMDHPDETPSPSNPSLKNHTRSVPNLRKESSMSPSQIPPDPALLHQYPRASRAPPAMSTVSAHVTPGQLIRSESSRSFSHISHVEAASMNVTPTTPGLAAGPVPASSSVEGGVSHFLPMETPSSSLRPMGDGSDDDSPSNFLSNYKPQPPESPGKTKTLHKARTLQNPSRTQQKLELQRREIMRAGAATPTTPPPTGMGLNLGSSTSLHSRTGSKNRNRSLAGGRTLTGDIKALKQDYENAIKQLTVVGRFRNPIVESMNRLKENNVLPPDIGVISPSGAFSKSRPQSRRGPSSFAVNGQAKASVSRSFEDKKPSPLVSRSCSRGRGGRVHFQRQSSHDDIEVTPSQGSPDGVQDDEQDGLSPEEALMRRIWESREVLDAGEPTSAR</sequence>
<feature type="region of interest" description="Disordered" evidence="1">
    <location>
        <begin position="479"/>
        <end position="588"/>
    </location>
</feature>
<feature type="compositionally biased region" description="Basic residues" evidence="1">
    <location>
        <begin position="32"/>
        <end position="50"/>
    </location>
</feature>
<feature type="compositionally biased region" description="Polar residues" evidence="1">
    <location>
        <begin position="168"/>
        <end position="191"/>
    </location>
</feature>
<dbReference type="VEuPathDB" id="FungiDB:Z518_03985"/>
<proteinExistence type="predicted"/>
<dbReference type="AlphaFoldDB" id="A0A0D2ISD5"/>
<dbReference type="RefSeq" id="XP_013273147.1">
    <property type="nucleotide sequence ID" value="XM_013417693.1"/>
</dbReference>
<reference evidence="2 3" key="1">
    <citation type="submission" date="2015-01" db="EMBL/GenBank/DDBJ databases">
        <title>The Genome Sequence of Rhinocladiella mackenzie CBS 650.93.</title>
        <authorList>
            <consortium name="The Broad Institute Genomics Platform"/>
            <person name="Cuomo C."/>
            <person name="de Hoog S."/>
            <person name="Gorbushina A."/>
            <person name="Stielow B."/>
            <person name="Teixiera M."/>
            <person name="Abouelleil A."/>
            <person name="Chapman S.B."/>
            <person name="Priest M."/>
            <person name="Young S.K."/>
            <person name="Wortman J."/>
            <person name="Nusbaum C."/>
            <person name="Birren B."/>
        </authorList>
    </citation>
    <scope>NUCLEOTIDE SEQUENCE [LARGE SCALE GENOMIC DNA]</scope>
    <source>
        <strain evidence="2 3">CBS 650.93</strain>
    </source>
</reference>
<feature type="compositionally biased region" description="Low complexity" evidence="1">
    <location>
        <begin position="18"/>
        <end position="28"/>
    </location>
</feature>
<evidence type="ECO:0000256" key="1">
    <source>
        <dbReference type="SAM" id="MobiDB-lite"/>
    </source>
</evidence>
<dbReference type="GO" id="GO:0031931">
    <property type="term" value="C:TORC1 complex"/>
    <property type="evidence" value="ECO:0007669"/>
    <property type="project" value="TreeGrafter"/>
</dbReference>
<evidence type="ECO:0000313" key="2">
    <source>
        <dbReference type="EMBL" id="KIX06011.1"/>
    </source>
</evidence>
<feature type="compositionally biased region" description="Acidic residues" evidence="1">
    <location>
        <begin position="156"/>
        <end position="166"/>
    </location>
</feature>
<feature type="compositionally biased region" description="Polar residues" evidence="1">
    <location>
        <begin position="94"/>
        <end position="108"/>
    </location>
</feature>
<protein>
    <submittedName>
        <fullName evidence="2">Rhinocladiella mackenziei CBS 650.93 unplaced genomic scaffold supercont1.3, whole genome shotgun sequence</fullName>
    </submittedName>
</protein>
<feature type="compositionally biased region" description="Polar residues" evidence="1">
    <location>
        <begin position="403"/>
        <end position="412"/>
    </location>
</feature>
<dbReference type="Proteomes" id="UP000053617">
    <property type="component" value="Unassembled WGS sequence"/>
</dbReference>
<evidence type="ECO:0000313" key="3">
    <source>
        <dbReference type="Proteomes" id="UP000053617"/>
    </source>
</evidence>
<dbReference type="PANTHER" id="PTHR22794">
    <property type="entry name" value="THAP DOMAIN PROTEIN 11"/>
    <property type="match status" value="1"/>
</dbReference>
<organism evidence="2 3">
    <name type="scientific">Rhinocladiella mackenziei CBS 650.93</name>
    <dbReference type="NCBI Taxonomy" id="1442369"/>
    <lineage>
        <taxon>Eukaryota</taxon>
        <taxon>Fungi</taxon>
        <taxon>Dikarya</taxon>
        <taxon>Ascomycota</taxon>
        <taxon>Pezizomycotina</taxon>
        <taxon>Eurotiomycetes</taxon>
        <taxon>Chaetothyriomycetidae</taxon>
        <taxon>Chaetothyriales</taxon>
        <taxon>Herpotrichiellaceae</taxon>
        <taxon>Rhinocladiella</taxon>
    </lineage>
</organism>
<feature type="compositionally biased region" description="Basic and acidic residues" evidence="1">
    <location>
        <begin position="567"/>
        <end position="579"/>
    </location>
</feature>
<feature type="compositionally biased region" description="Polar residues" evidence="1">
    <location>
        <begin position="210"/>
        <end position="224"/>
    </location>
</feature>
<dbReference type="EMBL" id="KN847477">
    <property type="protein sequence ID" value="KIX06011.1"/>
    <property type="molecule type" value="Genomic_DNA"/>
</dbReference>
<feature type="compositionally biased region" description="Polar residues" evidence="1">
    <location>
        <begin position="496"/>
        <end position="508"/>
    </location>
</feature>
<feature type="compositionally biased region" description="Polar residues" evidence="1">
    <location>
        <begin position="365"/>
        <end position="376"/>
    </location>
</feature>
<dbReference type="GeneID" id="25292056"/>
<keyword evidence="3" id="KW-1185">Reference proteome</keyword>
<accession>A0A0D2ISD5</accession>
<name>A0A0D2ISD5_9EURO</name>
<feature type="compositionally biased region" description="Basic and acidic residues" evidence="1">
    <location>
        <begin position="194"/>
        <end position="208"/>
    </location>
</feature>
<dbReference type="OrthoDB" id="5430106at2759"/>